<dbReference type="BioCyc" id="PMAR59922:G1G80-1482-MONOMER"/>
<dbReference type="HOGENOM" id="CLU_205407_1_0_3"/>
<name>A2CAE0_PROM3</name>
<proteinExistence type="predicted"/>
<reference evidence="1 2" key="1">
    <citation type="journal article" date="2007" name="PLoS Genet.">
        <title>Patterns and implications of gene gain and loss in the evolution of Prochlorococcus.</title>
        <authorList>
            <person name="Kettler G.C."/>
            <person name="Martiny A.C."/>
            <person name="Huang K."/>
            <person name="Zucker J."/>
            <person name="Coleman M.L."/>
            <person name="Rodrigue S."/>
            <person name="Chen F."/>
            <person name="Lapidus A."/>
            <person name="Ferriera S."/>
            <person name="Johnson J."/>
            <person name="Steglich C."/>
            <person name="Church G.M."/>
            <person name="Richardson P."/>
            <person name="Chisholm S.W."/>
        </authorList>
    </citation>
    <scope>NUCLEOTIDE SEQUENCE [LARGE SCALE GENOMIC DNA]</scope>
    <source>
        <strain evidence="1 2">MIT 9303</strain>
    </source>
</reference>
<dbReference type="KEGG" id="pmf:P9303_17061"/>
<accession>A2CAE0</accession>
<dbReference type="AlphaFoldDB" id="A2CAE0"/>
<dbReference type="EMBL" id="CP000554">
    <property type="protein sequence ID" value="ABM78450.1"/>
    <property type="molecule type" value="Genomic_DNA"/>
</dbReference>
<protein>
    <submittedName>
        <fullName evidence="1">Uncharacterized protein</fullName>
    </submittedName>
</protein>
<dbReference type="RefSeq" id="WP_011826338.1">
    <property type="nucleotide sequence ID" value="NC_008820.1"/>
</dbReference>
<sequence>MNNQLLRFSRFGLRALAITASTLALIDLIKQQWIPATACSVAWALIAWVERDFIKRFSDSAES</sequence>
<organism evidence="1 2">
    <name type="scientific">Prochlorococcus marinus (strain MIT 9303)</name>
    <dbReference type="NCBI Taxonomy" id="59922"/>
    <lineage>
        <taxon>Bacteria</taxon>
        <taxon>Bacillati</taxon>
        <taxon>Cyanobacteriota</taxon>
        <taxon>Cyanophyceae</taxon>
        <taxon>Synechococcales</taxon>
        <taxon>Prochlorococcaceae</taxon>
        <taxon>Prochlorococcus</taxon>
    </lineage>
</organism>
<gene>
    <name evidence="1" type="ordered locus">P9303_17061</name>
</gene>
<evidence type="ECO:0000313" key="2">
    <source>
        <dbReference type="Proteomes" id="UP000002274"/>
    </source>
</evidence>
<evidence type="ECO:0000313" key="1">
    <source>
        <dbReference type="EMBL" id="ABM78450.1"/>
    </source>
</evidence>
<dbReference type="Proteomes" id="UP000002274">
    <property type="component" value="Chromosome"/>
</dbReference>